<dbReference type="SUPFAM" id="SSF56436">
    <property type="entry name" value="C-type lectin-like"/>
    <property type="match status" value="2"/>
</dbReference>
<dbReference type="InterPro" id="IPR035914">
    <property type="entry name" value="Sperma_CUB_dom_sf"/>
</dbReference>
<sequence length="513" mass="57675">MCKILVLLLFSFCFFIVTNAIVCRDGFTLINNNKCIAFLPPYFDPGYSNSEYRCNWLGGNVVSIRTAIDNTAIAKLAINKGYLDKIWIGLKCWEDNNPDNCIWADQQGNASSYNNFQPGNPQTNNGSCVYMIPATGKWVSGDCDNVRFTVACETDIIGACTHKFGDYCYHPIVGGTNHDEALNICEQLCGGSLVSIHSPEENEYIRGYFIDPKITRIYIGAKMSNAATNYWSDDTDWDFVNFNHSNINDGLCYTMSTNDGKWNSINCGRSLPSICKWKASSSCQATCTGPKYREETGLITLLTSELSYNQYRGIPPCYYVLHVPNGLAAIWFNSLQLDPNSSIELYSGTSENSTLLANITQENQNDYYKSLTSSSQFIKLVSNQCNDNCDVTNDYSWSALFGPNYGASCGEVLYTRGVITSQNYPNNYPNNYNCTYYIQNPGGYFITIYFDHFETEENHDFVNVYDQKSGTLQYSFSGNCTQYLFGSEKSMRIEFTTDGRNTFSGWSAHIDLV</sequence>
<dbReference type="SMART" id="SM00034">
    <property type="entry name" value="CLECT"/>
    <property type="match status" value="2"/>
</dbReference>
<comment type="caution">
    <text evidence="6">The sequence shown here is derived from an EMBL/GenBank/DDBJ whole genome shotgun (WGS) entry which is preliminary data.</text>
</comment>
<dbReference type="Pfam" id="PF00059">
    <property type="entry name" value="Lectin_C"/>
    <property type="match status" value="2"/>
</dbReference>
<dbReference type="CDD" id="cd00041">
    <property type="entry name" value="CUB"/>
    <property type="match status" value="1"/>
</dbReference>
<reference evidence="6" key="1">
    <citation type="submission" date="2022-11" db="EMBL/GenBank/DDBJ databases">
        <authorList>
            <person name="Kikuchi T."/>
        </authorList>
    </citation>
    <scope>NUCLEOTIDE SEQUENCE</scope>
    <source>
        <strain evidence="6">PS1010</strain>
    </source>
</reference>
<feature type="domain" description="C-type lectin" evidence="5">
    <location>
        <begin position="31"/>
        <end position="144"/>
    </location>
</feature>
<evidence type="ECO:0000256" key="3">
    <source>
        <dbReference type="SAM" id="SignalP"/>
    </source>
</evidence>
<dbReference type="Proteomes" id="UP001152747">
    <property type="component" value="Unassembled WGS sequence"/>
</dbReference>
<dbReference type="PANTHER" id="PTHR22991:SF40">
    <property type="entry name" value="PROTEIN CBG13490"/>
    <property type="match status" value="1"/>
</dbReference>
<dbReference type="InterPro" id="IPR018378">
    <property type="entry name" value="C-type_lectin_CS"/>
</dbReference>
<name>A0A9P1ISG4_9PELO</name>
<dbReference type="InterPro" id="IPR001304">
    <property type="entry name" value="C-type_lectin-like"/>
</dbReference>
<evidence type="ECO:0000256" key="2">
    <source>
        <dbReference type="PROSITE-ProRule" id="PRU00059"/>
    </source>
</evidence>
<feature type="signal peptide" evidence="3">
    <location>
        <begin position="1"/>
        <end position="20"/>
    </location>
</feature>
<dbReference type="CDD" id="cd00037">
    <property type="entry name" value="CLECT"/>
    <property type="match status" value="2"/>
</dbReference>
<dbReference type="InterPro" id="IPR016187">
    <property type="entry name" value="CTDL_fold"/>
</dbReference>
<dbReference type="InterPro" id="IPR016186">
    <property type="entry name" value="C-type_lectin-like/link_sf"/>
</dbReference>
<dbReference type="Gene3D" id="3.10.100.10">
    <property type="entry name" value="Mannose-Binding Protein A, subunit A"/>
    <property type="match status" value="2"/>
</dbReference>
<dbReference type="PROSITE" id="PS50041">
    <property type="entry name" value="C_TYPE_LECTIN_2"/>
    <property type="match status" value="2"/>
</dbReference>
<dbReference type="OrthoDB" id="5820958at2759"/>
<dbReference type="PANTHER" id="PTHR22991">
    <property type="entry name" value="PROTEIN CBG13490"/>
    <property type="match status" value="1"/>
</dbReference>
<dbReference type="PROSITE" id="PS01180">
    <property type="entry name" value="CUB"/>
    <property type="match status" value="1"/>
</dbReference>
<accession>A0A9P1ISG4</accession>
<dbReference type="SUPFAM" id="SSF49854">
    <property type="entry name" value="Spermadhesin, CUB domain"/>
    <property type="match status" value="2"/>
</dbReference>
<evidence type="ECO:0000259" key="5">
    <source>
        <dbReference type="PROSITE" id="PS50041"/>
    </source>
</evidence>
<keyword evidence="3" id="KW-0732">Signal</keyword>
<gene>
    <name evidence="6" type="ORF">CAMP_LOCUS12563</name>
</gene>
<dbReference type="InterPro" id="IPR050976">
    <property type="entry name" value="Snaclec"/>
</dbReference>
<organism evidence="6 7">
    <name type="scientific">Caenorhabditis angaria</name>
    <dbReference type="NCBI Taxonomy" id="860376"/>
    <lineage>
        <taxon>Eukaryota</taxon>
        <taxon>Metazoa</taxon>
        <taxon>Ecdysozoa</taxon>
        <taxon>Nematoda</taxon>
        <taxon>Chromadorea</taxon>
        <taxon>Rhabditida</taxon>
        <taxon>Rhabditina</taxon>
        <taxon>Rhabditomorpha</taxon>
        <taxon>Rhabditoidea</taxon>
        <taxon>Rhabditidae</taxon>
        <taxon>Peloderinae</taxon>
        <taxon>Caenorhabditis</taxon>
    </lineage>
</organism>
<dbReference type="SMART" id="SM00042">
    <property type="entry name" value="CUB"/>
    <property type="match status" value="1"/>
</dbReference>
<evidence type="ECO:0000259" key="4">
    <source>
        <dbReference type="PROSITE" id="PS01180"/>
    </source>
</evidence>
<feature type="domain" description="CUB" evidence="4">
    <location>
        <begin position="408"/>
        <end position="513"/>
    </location>
</feature>
<dbReference type="EMBL" id="CANHGI010000005">
    <property type="protein sequence ID" value="CAI5449926.1"/>
    <property type="molecule type" value="Genomic_DNA"/>
</dbReference>
<evidence type="ECO:0000256" key="1">
    <source>
        <dbReference type="ARBA" id="ARBA00023157"/>
    </source>
</evidence>
<dbReference type="Pfam" id="PF00431">
    <property type="entry name" value="CUB"/>
    <property type="match status" value="1"/>
</dbReference>
<evidence type="ECO:0000313" key="7">
    <source>
        <dbReference type="Proteomes" id="UP001152747"/>
    </source>
</evidence>
<dbReference type="InterPro" id="IPR000859">
    <property type="entry name" value="CUB_dom"/>
</dbReference>
<proteinExistence type="predicted"/>
<keyword evidence="1" id="KW-1015">Disulfide bond</keyword>
<evidence type="ECO:0000313" key="6">
    <source>
        <dbReference type="EMBL" id="CAI5449926.1"/>
    </source>
</evidence>
<protein>
    <submittedName>
        <fullName evidence="6">Uncharacterized protein</fullName>
    </submittedName>
</protein>
<comment type="caution">
    <text evidence="2">Lacks conserved residue(s) required for the propagation of feature annotation.</text>
</comment>
<feature type="domain" description="C-type lectin" evidence="5">
    <location>
        <begin position="164"/>
        <end position="276"/>
    </location>
</feature>
<feature type="chain" id="PRO_5040236238" evidence="3">
    <location>
        <begin position="21"/>
        <end position="513"/>
    </location>
</feature>
<dbReference type="AlphaFoldDB" id="A0A9P1ISG4"/>
<dbReference type="PROSITE" id="PS00615">
    <property type="entry name" value="C_TYPE_LECTIN_1"/>
    <property type="match status" value="1"/>
</dbReference>
<dbReference type="Gene3D" id="2.60.120.290">
    <property type="entry name" value="Spermadhesin, CUB domain"/>
    <property type="match status" value="1"/>
</dbReference>
<keyword evidence="7" id="KW-1185">Reference proteome</keyword>